<dbReference type="AlphaFoldDB" id="A0A1D9M9F5"/>
<dbReference type="Proteomes" id="UP000176562">
    <property type="component" value="Chromosome"/>
</dbReference>
<dbReference type="EMBL" id="CP017781">
    <property type="protein sequence ID" value="AOZ68484.1"/>
    <property type="molecule type" value="Genomic_DNA"/>
</dbReference>
<dbReference type="RefSeq" id="WP_071165526.1">
    <property type="nucleotide sequence ID" value="NZ_CP017781.1"/>
</dbReference>
<name>A0A1D9M9F5_9RHOB</name>
<feature type="signal peptide" evidence="1">
    <location>
        <begin position="1"/>
        <end position="21"/>
    </location>
</feature>
<dbReference type="KEGG" id="rhp:LPB142_03450"/>
<keyword evidence="3" id="KW-1185">Reference proteome</keyword>
<evidence type="ECO:0008006" key="4">
    <source>
        <dbReference type="Google" id="ProtNLM"/>
    </source>
</evidence>
<protein>
    <recommendedName>
        <fullName evidence="4">Lipoprotein</fullName>
    </recommendedName>
</protein>
<proteinExistence type="predicted"/>
<feature type="chain" id="PRO_5009443501" description="Lipoprotein" evidence="1">
    <location>
        <begin position="22"/>
        <end position="103"/>
    </location>
</feature>
<reference evidence="2 3" key="1">
    <citation type="submission" date="2016-10" db="EMBL/GenBank/DDBJ databases">
        <title>Rhodobacter sp. LPB0142, isolated from sea water.</title>
        <authorList>
            <person name="Kim E."/>
            <person name="Yi H."/>
        </authorList>
    </citation>
    <scope>NUCLEOTIDE SEQUENCE [LARGE SCALE GENOMIC DNA]</scope>
    <source>
        <strain evidence="2 3">LPB0142</strain>
    </source>
</reference>
<dbReference type="STRING" id="1850250.LPB142_03450"/>
<evidence type="ECO:0000313" key="2">
    <source>
        <dbReference type="EMBL" id="AOZ68484.1"/>
    </source>
</evidence>
<sequence>MRAARAYGLLAAGAVALAACAPIPVQEAEAQCARLVGPRAPISGEIGLGVTSGGPRTTASVGLNIGVPIGGNGDPSAAFDRCVYNKSGRMPTRPLYARTDWKG</sequence>
<organism evidence="2 3">
    <name type="scientific">Rhodobacter xanthinilyticus</name>
    <dbReference type="NCBI Taxonomy" id="1850250"/>
    <lineage>
        <taxon>Bacteria</taxon>
        <taxon>Pseudomonadati</taxon>
        <taxon>Pseudomonadota</taxon>
        <taxon>Alphaproteobacteria</taxon>
        <taxon>Rhodobacterales</taxon>
        <taxon>Rhodobacter group</taxon>
        <taxon>Rhodobacter</taxon>
    </lineage>
</organism>
<gene>
    <name evidence="2" type="ORF">LPB142_03450</name>
</gene>
<dbReference type="PROSITE" id="PS51257">
    <property type="entry name" value="PROKAR_LIPOPROTEIN"/>
    <property type="match status" value="1"/>
</dbReference>
<evidence type="ECO:0000313" key="3">
    <source>
        <dbReference type="Proteomes" id="UP000176562"/>
    </source>
</evidence>
<evidence type="ECO:0000256" key="1">
    <source>
        <dbReference type="SAM" id="SignalP"/>
    </source>
</evidence>
<accession>A0A1D9M9F5</accession>
<keyword evidence="1" id="KW-0732">Signal</keyword>